<dbReference type="GO" id="GO:0016887">
    <property type="term" value="F:ATP hydrolysis activity"/>
    <property type="evidence" value="ECO:0007669"/>
    <property type="project" value="InterPro"/>
</dbReference>
<organism evidence="5 6">
    <name type="scientific">Mumia zhuanghuii</name>
    <dbReference type="NCBI Taxonomy" id="2585211"/>
    <lineage>
        <taxon>Bacteria</taxon>
        <taxon>Bacillati</taxon>
        <taxon>Actinomycetota</taxon>
        <taxon>Actinomycetes</taxon>
        <taxon>Propionibacteriales</taxon>
        <taxon>Nocardioidaceae</taxon>
        <taxon>Mumia</taxon>
    </lineage>
</organism>
<dbReference type="Proteomes" id="UP000307768">
    <property type="component" value="Unassembled WGS sequence"/>
</dbReference>
<dbReference type="CDD" id="cd03293">
    <property type="entry name" value="ABC_NrtD_SsuB_transporters"/>
    <property type="match status" value="1"/>
</dbReference>
<evidence type="ECO:0000256" key="1">
    <source>
        <dbReference type="ARBA" id="ARBA00022448"/>
    </source>
</evidence>
<dbReference type="InterPro" id="IPR050166">
    <property type="entry name" value="ABC_transporter_ATP-bind"/>
</dbReference>
<feature type="domain" description="ABC transporter" evidence="4">
    <location>
        <begin position="22"/>
        <end position="255"/>
    </location>
</feature>
<gene>
    <name evidence="5" type="ORF">FE697_003370</name>
</gene>
<sequence length="280" mass="30506">MAGDSATIETGPREDVHSPVALSVQGLQKIYSSDTGDVEAVRDLTFELRQGELVCLVGPSGCGKTTLLRCIAGLLDPTAGTVTLDGAVVTGPPKKMAVVFQEYGRSLFAWLTVRQNVELPLKNAGMPKAERQKAVSEALHAVGLEHAESSYPWQLSGGMQQRVAIARAVAYKPEVLLMDEPFAAVDAQTRADLEDLIRRVWKELGVTVLFITHDIDESVYLGERVLILSNSPTVIQEDLTIDLPADRDQLTTRSLPRFTELRTHVYAEIQKAKRGKGGDA</sequence>
<evidence type="ECO:0000259" key="4">
    <source>
        <dbReference type="PROSITE" id="PS50893"/>
    </source>
</evidence>
<evidence type="ECO:0000256" key="3">
    <source>
        <dbReference type="ARBA" id="ARBA00022840"/>
    </source>
</evidence>
<dbReference type="PROSITE" id="PS50893">
    <property type="entry name" value="ABC_TRANSPORTER_2"/>
    <property type="match status" value="1"/>
</dbReference>
<dbReference type="PANTHER" id="PTHR42788:SF13">
    <property type="entry name" value="ALIPHATIC SULFONATES IMPORT ATP-BINDING PROTEIN SSUB"/>
    <property type="match status" value="1"/>
</dbReference>
<dbReference type="InterPro" id="IPR003439">
    <property type="entry name" value="ABC_transporter-like_ATP-bd"/>
</dbReference>
<dbReference type="AlphaFoldDB" id="A0A5Q6S3J1"/>
<dbReference type="Pfam" id="PF00005">
    <property type="entry name" value="ABC_tran"/>
    <property type="match status" value="1"/>
</dbReference>
<dbReference type="InterPro" id="IPR027417">
    <property type="entry name" value="P-loop_NTPase"/>
</dbReference>
<keyword evidence="3 5" id="KW-0067">ATP-binding</keyword>
<evidence type="ECO:0000313" key="5">
    <source>
        <dbReference type="EMBL" id="KAA1424954.1"/>
    </source>
</evidence>
<dbReference type="GO" id="GO:0005524">
    <property type="term" value="F:ATP binding"/>
    <property type="evidence" value="ECO:0007669"/>
    <property type="project" value="UniProtKB-KW"/>
</dbReference>
<evidence type="ECO:0000256" key="2">
    <source>
        <dbReference type="ARBA" id="ARBA00022741"/>
    </source>
</evidence>
<dbReference type="SMART" id="SM00382">
    <property type="entry name" value="AAA"/>
    <property type="match status" value="1"/>
</dbReference>
<reference evidence="5 6" key="1">
    <citation type="submission" date="2019-09" db="EMBL/GenBank/DDBJ databases">
        <title>Mumia zhuanghuii sp. nov. isolated from the intestinal contents of plateau pika (Ochotona curzoniae) in the Qinghai-Tibet plateau of China.</title>
        <authorList>
            <person name="Tian Z."/>
        </authorList>
    </citation>
    <scope>NUCLEOTIDE SEQUENCE [LARGE SCALE GENOMIC DNA]</scope>
    <source>
        <strain evidence="6">350</strain>
    </source>
</reference>
<keyword evidence="1" id="KW-0813">Transport</keyword>
<name>A0A5Q6S3J1_9ACTN</name>
<accession>A0A5Q6S3J1</accession>
<dbReference type="Gene3D" id="3.40.50.300">
    <property type="entry name" value="P-loop containing nucleotide triphosphate hydrolases"/>
    <property type="match status" value="1"/>
</dbReference>
<evidence type="ECO:0000313" key="6">
    <source>
        <dbReference type="Proteomes" id="UP000307768"/>
    </source>
</evidence>
<dbReference type="InterPro" id="IPR017871">
    <property type="entry name" value="ABC_transporter-like_CS"/>
</dbReference>
<dbReference type="OrthoDB" id="8773773at2"/>
<dbReference type="EMBL" id="VDFQ02000001">
    <property type="protein sequence ID" value="KAA1424954.1"/>
    <property type="molecule type" value="Genomic_DNA"/>
</dbReference>
<proteinExistence type="predicted"/>
<protein>
    <submittedName>
        <fullName evidence="5">ABC transporter ATP-binding protein</fullName>
    </submittedName>
</protein>
<dbReference type="InterPro" id="IPR003593">
    <property type="entry name" value="AAA+_ATPase"/>
</dbReference>
<dbReference type="RefSeq" id="WP_149768126.1">
    <property type="nucleotide sequence ID" value="NZ_VDFQ02000001.1"/>
</dbReference>
<dbReference type="SUPFAM" id="SSF52540">
    <property type="entry name" value="P-loop containing nucleoside triphosphate hydrolases"/>
    <property type="match status" value="1"/>
</dbReference>
<comment type="caution">
    <text evidence="5">The sequence shown here is derived from an EMBL/GenBank/DDBJ whole genome shotgun (WGS) entry which is preliminary data.</text>
</comment>
<keyword evidence="2" id="KW-0547">Nucleotide-binding</keyword>
<dbReference type="PROSITE" id="PS00211">
    <property type="entry name" value="ABC_TRANSPORTER_1"/>
    <property type="match status" value="1"/>
</dbReference>
<dbReference type="PANTHER" id="PTHR42788">
    <property type="entry name" value="TAURINE IMPORT ATP-BINDING PROTEIN-RELATED"/>
    <property type="match status" value="1"/>
</dbReference>